<dbReference type="AlphaFoldDB" id="A0A8X6RGW3"/>
<proteinExistence type="predicted"/>
<reference evidence="2" key="1">
    <citation type="submission" date="2020-08" db="EMBL/GenBank/DDBJ databases">
        <title>Multicomponent nature underlies the extraordinary mechanical properties of spider dragline silk.</title>
        <authorList>
            <person name="Kono N."/>
            <person name="Nakamura H."/>
            <person name="Mori M."/>
            <person name="Yoshida Y."/>
            <person name="Ohtoshi R."/>
            <person name="Malay A.D."/>
            <person name="Moran D.A.P."/>
            <person name="Tomita M."/>
            <person name="Numata K."/>
            <person name="Arakawa K."/>
        </authorList>
    </citation>
    <scope>NUCLEOTIDE SEQUENCE</scope>
</reference>
<gene>
    <name evidence="2" type="ORF">TNCV_3412731</name>
</gene>
<accession>A0A8X6RGW3</accession>
<dbReference type="EMBL" id="BMAU01021176">
    <property type="protein sequence ID" value="GFX93910.1"/>
    <property type="molecule type" value="Genomic_DNA"/>
</dbReference>
<comment type="caution">
    <text evidence="2">The sequence shown here is derived from an EMBL/GenBank/DDBJ whole genome shotgun (WGS) entry which is preliminary data.</text>
</comment>
<evidence type="ECO:0000256" key="1">
    <source>
        <dbReference type="SAM" id="MobiDB-lite"/>
    </source>
</evidence>
<evidence type="ECO:0000313" key="3">
    <source>
        <dbReference type="Proteomes" id="UP000887159"/>
    </source>
</evidence>
<name>A0A8X6RGW3_TRICX</name>
<sequence length="163" mass="18705">MEIQKTRIGLSYDVSKRSYATSFNKQMRYLYTSRSQRTALDVTGEPGCAVRGSDARASRRHEPEFSRAEPRHEQAVCPLLHRGGWRHQVHHPQAVPKPQAHRIRGARRWIGRGESLVPSNFFFWSHLKSLVFETQRAKMEDHTTVIVVSSVGIASLPDLFERV</sequence>
<feature type="region of interest" description="Disordered" evidence="1">
    <location>
        <begin position="44"/>
        <end position="71"/>
    </location>
</feature>
<feature type="compositionally biased region" description="Basic and acidic residues" evidence="1">
    <location>
        <begin position="53"/>
        <end position="71"/>
    </location>
</feature>
<dbReference type="Proteomes" id="UP000887159">
    <property type="component" value="Unassembled WGS sequence"/>
</dbReference>
<protein>
    <submittedName>
        <fullName evidence="2">Uncharacterized protein</fullName>
    </submittedName>
</protein>
<keyword evidence="3" id="KW-1185">Reference proteome</keyword>
<organism evidence="2 3">
    <name type="scientific">Trichonephila clavipes</name>
    <name type="common">Golden silk orbweaver</name>
    <name type="synonym">Nephila clavipes</name>
    <dbReference type="NCBI Taxonomy" id="2585209"/>
    <lineage>
        <taxon>Eukaryota</taxon>
        <taxon>Metazoa</taxon>
        <taxon>Ecdysozoa</taxon>
        <taxon>Arthropoda</taxon>
        <taxon>Chelicerata</taxon>
        <taxon>Arachnida</taxon>
        <taxon>Araneae</taxon>
        <taxon>Araneomorphae</taxon>
        <taxon>Entelegynae</taxon>
        <taxon>Araneoidea</taxon>
        <taxon>Nephilidae</taxon>
        <taxon>Trichonephila</taxon>
    </lineage>
</organism>
<evidence type="ECO:0000313" key="2">
    <source>
        <dbReference type="EMBL" id="GFX93910.1"/>
    </source>
</evidence>